<dbReference type="GO" id="GO:0016020">
    <property type="term" value="C:membrane"/>
    <property type="evidence" value="ECO:0007669"/>
    <property type="project" value="UniProtKB-SubCell"/>
</dbReference>
<evidence type="ECO:0000313" key="7">
    <source>
        <dbReference type="Proteomes" id="UP000323521"/>
    </source>
</evidence>
<protein>
    <recommendedName>
        <fullName evidence="8">CvpA family protein</fullName>
    </recommendedName>
</protein>
<evidence type="ECO:0008006" key="8">
    <source>
        <dbReference type="Google" id="ProtNLM"/>
    </source>
</evidence>
<comment type="subcellular location">
    <subcellularLocation>
        <location evidence="1">Membrane</location>
        <topology evidence="1">Multi-pass membrane protein</topology>
    </subcellularLocation>
</comment>
<keyword evidence="7" id="KW-1185">Reference proteome</keyword>
<feature type="transmembrane region" description="Helical" evidence="5">
    <location>
        <begin position="147"/>
        <end position="171"/>
    </location>
</feature>
<dbReference type="EMBL" id="CP017634">
    <property type="protein sequence ID" value="ATW26236.1"/>
    <property type="molecule type" value="Genomic_DNA"/>
</dbReference>
<dbReference type="GO" id="GO:0009403">
    <property type="term" value="P:toxin biosynthetic process"/>
    <property type="evidence" value="ECO:0007669"/>
    <property type="project" value="InterPro"/>
</dbReference>
<keyword evidence="4 5" id="KW-0472">Membrane</keyword>
<gene>
    <name evidence="6" type="ORF">DCMF_17030</name>
</gene>
<evidence type="ECO:0000256" key="5">
    <source>
        <dbReference type="SAM" id="Phobius"/>
    </source>
</evidence>
<dbReference type="PANTHER" id="PTHR37306:SF1">
    <property type="entry name" value="COLICIN V PRODUCTION PROTEIN"/>
    <property type="match status" value="1"/>
</dbReference>
<sequence>MTADWVIGGILAAGFFFGWRKGLLRIISGIMGLVLEIYLAVHFSGRVAEAMDQFWGLTEKLTAFFAQHLPVAKLATSFPFNLFAGKQGADQTANFLASPAHYLSGLVLYILSFLLVFLLTKILFNIFGRLLTNGLDHTVMGPLNRFLGGILGVFFAGLIIGIGLMGTSFVLGQPAPSQGILSHFAAALDQSNFALFLEHLFQN</sequence>
<dbReference type="InterPro" id="IPR003825">
    <property type="entry name" value="Colicin-V_CvpA"/>
</dbReference>
<accession>A0A3G1KUX6</accession>
<evidence type="ECO:0000256" key="1">
    <source>
        <dbReference type="ARBA" id="ARBA00004141"/>
    </source>
</evidence>
<dbReference type="Pfam" id="PF02674">
    <property type="entry name" value="Colicin_V"/>
    <property type="match status" value="1"/>
</dbReference>
<evidence type="ECO:0000256" key="4">
    <source>
        <dbReference type="ARBA" id="ARBA00023136"/>
    </source>
</evidence>
<dbReference type="Proteomes" id="UP000323521">
    <property type="component" value="Chromosome"/>
</dbReference>
<feature type="transmembrane region" description="Helical" evidence="5">
    <location>
        <begin position="22"/>
        <end position="41"/>
    </location>
</feature>
<evidence type="ECO:0000256" key="3">
    <source>
        <dbReference type="ARBA" id="ARBA00022989"/>
    </source>
</evidence>
<keyword evidence="3 5" id="KW-1133">Transmembrane helix</keyword>
<feature type="transmembrane region" description="Helical" evidence="5">
    <location>
        <begin position="106"/>
        <end position="127"/>
    </location>
</feature>
<dbReference type="RefSeq" id="WP_214658683.1">
    <property type="nucleotide sequence ID" value="NZ_CP017634.1"/>
</dbReference>
<dbReference type="PANTHER" id="PTHR37306">
    <property type="entry name" value="COLICIN V PRODUCTION PROTEIN"/>
    <property type="match status" value="1"/>
</dbReference>
<keyword evidence="2 5" id="KW-0812">Transmembrane</keyword>
<dbReference type="AlphaFoldDB" id="A0A3G1KUX6"/>
<reference evidence="6 7" key="1">
    <citation type="submission" date="2016-10" db="EMBL/GenBank/DDBJ databases">
        <title>Complete Genome Sequence of Peptococcaceae strain DCMF.</title>
        <authorList>
            <person name="Edwards R.J."/>
            <person name="Holland S.I."/>
            <person name="Deshpande N.P."/>
            <person name="Wong Y.K."/>
            <person name="Ertan H."/>
            <person name="Manefield M."/>
            <person name="Russell T.L."/>
            <person name="Lee M.J."/>
        </authorList>
    </citation>
    <scope>NUCLEOTIDE SEQUENCE [LARGE SCALE GENOMIC DNA]</scope>
    <source>
        <strain evidence="6 7">DCMF</strain>
    </source>
</reference>
<dbReference type="KEGG" id="fwa:DCMF_17030"/>
<evidence type="ECO:0000313" key="6">
    <source>
        <dbReference type="EMBL" id="ATW26236.1"/>
    </source>
</evidence>
<proteinExistence type="predicted"/>
<organism evidence="6 7">
    <name type="scientific">Formimonas warabiya</name>
    <dbReference type="NCBI Taxonomy" id="1761012"/>
    <lineage>
        <taxon>Bacteria</taxon>
        <taxon>Bacillati</taxon>
        <taxon>Bacillota</taxon>
        <taxon>Clostridia</taxon>
        <taxon>Eubacteriales</taxon>
        <taxon>Peptococcaceae</taxon>
        <taxon>Candidatus Formimonas</taxon>
    </lineage>
</organism>
<evidence type="ECO:0000256" key="2">
    <source>
        <dbReference type="ARBA" id="ARBA00022692"/>
    </source>
</evidence>
<name>A0A3G1KUX6_FORW1</name>